<evidence type="ECO:0000256" key="1">
    <source>
        <dbReference type="ARBA" id="ARBA00004651"/>
    </source>
</evidence>
<keyword evidence="9 10" id="KW-0472">Membrane</keyword>
<dbReference type="RefSeq" id="WP_036386021.1">
    <property type="nucleotide sequence ID" value="NZ_CP028519.1"/>
</dbReference>
<protein>
    <submittedName>
        <fullName evidence="13">ABC transporter ATP-binding protein</fullName>
    </submittedName>
</protein>
<dbReference type="KEGG" id="maer:DAI18_16665"/>
<dbReference type="PROSITE" id="PS00211">
    <property type="entry name" value="ABC_TRANSPORTER_1"/>
    <property type="match status" value="1"/>
</dbReference>
<feature type="transmembrane region" description="Helical" evidence="10">
    <location>
        <begin position="147"/>
        <end position="167"/>
    </location>
</feature>
<evidence type="ECO:0000313" key="14">
    <source>
        <dbReference type="Proteomes" id="UP000244173"/>
    </source>
</evidence>
<evidence type="ECO:0000256" key="4">
    <source>
        <dbReference type="ARBA" id="ARBA00022692"/>
    </source>
</evidence>
<evidence type="ECO:0000259" key="12">
    <source>
        <dbReference type="PROSITE" id="PS50929"/>
    </source>
</evidence>
<dbReference type="InterPro" id="IPR003439">
    <property type="entry name" value="ABC_transporter-like_ATP-bd"/>
</dbReference>
<dbReference type="Gene3D" id="1.20.1560.10">
    <property type="entry name" value="ABC transporter type 1, transmembrane domain"/>
    <property type="match status" value="1"/>
</dbReference>
<keyword evidence="3" id="KW-1003">Cell membrane</keyword>
<feature type="transmembrane region" description="Helical" evidence="10">
    <location>
        <begin position="173"/>
        <end position="190"/>
    </location>
</feature>
<dbReference type="InterPro" id="IPR017871">
    <property type="entry name" value="ABC_transporter-like_CS"/>
</dbReference>
<feature type="transmembrane region" description="Helical" evidence="10">
    <location>
        <begin position="31"/>
        <end position="57"/>
    </location>
</feature>
<evidence type="ECO:0000256" key="5">
    <source>
        <dbReference type="ARBA" id="ARBA00022741"/>
    </source>
</evidence>
<evidence type="ECO:0000259" key="11">
    <source>
        <dbReference type="PROSITE" id="PS50893"/>
    </source>
</evidence>
<dbReference type="SUPFAM" id="SSF52540">
    <property type="entry name" value="P-loop containing nucleoside triphosphate hydrolases"/>
    <property type="match status" value="1"/>
</dbReference>
<evidence type="ECO:0000256" key="2">
    <source>
        <dbReference type="ARBA" id="ARBA00022448"/>
    </source>
</evidence>
<dbReference type="GO" id="GO:0005524">
    <property type="term" value="F:ATP binding"/>
    <property type="evidence" value="ECO:0007669"/>
    <property type="project" value="UniProtKB-KW"/>
</dbReference>
<dbReference type="GO" id="GO:0034040">
    <property type="term" value="F:ATPase-coupled lipid transmembrane transporter activity"/>
    <property type="evidence" value="ECO:0007669"/>
    <property type="project" value="TreeGrafter"/>
</dbReference>
<keyword evidence="5" id="KW-0547">Nucleotide-binding</keyword>
<dbReference type="Proteomes" id="UP000244173">
    <property type="component" value="Chromosome"/>
</dbReference>
<dbReference type="Pfam" id="PF00005">
    <property type="entry name" value="ABC_tran"/>
    <property type="match status" value="1"/>
</dbReference>
<dbReference type="PANTHER" id="PTHR24221:SF654">
    <property type="entry name" value="ATP-BINDING CASSETTE SUB-FAMILY B MEMBER 6"/>
    <property type="match status" value="1"/>
</dbReference>
<dbReference type="InterPro" id="IPR039421">
    <property type="entry name" value="Type_1_exporter"/>
</dbReference>
<dbReference type="InterPro" id="IPR011527">
    <property type="entry name" value="ABC1_TM_dom"/>
</dbReference>
<comment type="subcellular location">
    <subcellularLocation>
        <location evidence="1">Cell membrane</location>
        <topology evidence="1">Multi-pass membrane protein</topology>
    </subcellularLocation>
</comment>
<feature type="domain" description="ABC transmembrane type-1" evidence="12">
    <location>
        <begin position="34"/>
        <end position="316"/>
    </location>
</feature>
<feature type="domain" description="ABC transporter" evidence="11">
    <location>
        <begin position="347"/>
        <end position="582"/>
    </location>
</feature>
<dbReference type="GO" id="GO:0016887">
    <property type="term" value="F:ATP hydrolysis activity"/>
    <property type="evidence" value="ECO:0007669"/>
    <property type="project" value="InterPro"/>
</dbReference>
<dbReference type="InterPro" id="IPR027417">
    <property type="entry name" value="P-loop_NTPase"/>
</dbReference>
<dbReference type="Pfam" id="PF00664">
    <property type="entry name" value="ABC_membrane"/>
    <property type="match status" value="1"/>
</dbReference>
<feature type="transmembrane region" description="Helical" evidence="10">
    <location>
        <begin position="69"/>
        <end position="88"/>
    </location>
</feature>
<keyword evidence="8" id="KW-0445">Lipid transport</keyword>
<keyword evidence="2" id="KW-0813">Transport</keyword>
<reference evidence="13 14" key="1">
    <citation type="submission" date="2018-04" db="EMBL/GenBank/DDBJ databases">
        <title>Denitrifier Microvirgula.</title>
        <authorList>
            <person name="Anderson E."/>
            <person name="Jang J."/>
            <person name="Ishii S."/>
        </authorList>
    </citation>
    <scope>NUCLEOTIDE SEQUENCE [LARGE SCALE GENOMIC DNA]</scope>
    <source>
        <strain evidence="13 14">BE2.4</strain>
    </source>
</reference>
<feature type="transmembrane region" description="Helical" evidence="10">
    <location>
        <begin position="259"/>
        <end position="281"/>
    </location>
</feature>
<dbReference type="GO" id="GO:0140359">
    <property type="term" value="F:ABC-type transporter activity"/>
    <property type="evidence" value="ECO:0007669"/>
    <property type="project" value="InterPro"/>
</dbReference>
<evidence type="ECO:0000256" key="6">
    <source>
        <dbReference type="ARBA" id="ARBA00022840"/>
    </source>
</evidence>
<dbReference type="EMBL" id="CP028519">
    <property type="protein sequence ID" value="AVY95499.1"/>
    <property type="molecule type" value="Genomic_DNA"/>
</dbReference>
<dbReference type="SMART" id="SM00382">
    <property type="entry name" value="AAA"/>
    <property type="match status" value="1"/>
</dbReference>
<keyword evidence="4 10" id="KW-0812">Transmembrane</keyword>
<evidence type="ECO:0000256" key="9">
    <source>
        <dbReference type="ARBA" id="ARBA00023136"/>
    </source>
</evidence>
<sequence>MKADTGHSPRLGAWRDSYRRLLRSAGRQAPALRLCLAGLLAAAVVQGLALACLFPLFAAVFHLREPGDILFWLGLMSGLALAATVLRWHAQGFEYNGRLASMTHQLRGRLGEQLRRMPLASLQDRRAGEMNALLLGNVDEHFNYTPLLVNLILLATVTPLVTALATLLVDWRLGLALLLVFPAIVPFYRWRRPASGRHMRQLAQAHQRTSADLVEYTQGLPVLRAACSAGDRAATLQAGLCQLQQIQTEAHRRGSKAEVLTVSVVELGLLLVVAIGVSRVVTGTLDLAVLAAVMVIVARFSEPLATFVSYTMALDLIESALERIDALLAVEPLPQQLPVARPGAFDVHFDDVSFQYPRAGDKTLDRFSATVPARSLTAIVGPSGAGKSTVVRLLMRHFDPQQGRITLGGVDLRQIPAEELNSLISVVFQEVYLFDDSILANVRMARPDASDEAVQAALHQAQCTAFIERLPQGWHTRLGDIGGRLSGGERQRISIARALLKEAPVVILDEPTAALDTESEVAVQHAIDTLVRDKTVIVIAHRLSTIAGADQILVLDPGLPPVQGRHAELLKRSARYAAMWAAQQSLKVWRADGARPAPQ</sequence>
<dbReference type="InterPro" id="IPR003593">
    <property type="entry name" value="AAA+_ATPase"/>
</dbReference>
<evidence type="ECO:0000313" key="13">
    <source>
        <dbReference type="EMBL" id="AVY95499.1"/>
    </source>
</evidence>
<dbReference type="InterPro" id="IPR036640">
    <property type="entry name" value="ABC1_TM_sf"/>
</dbReference>
<dbReference type="GO" id="GO:0005886">
    <property type="term" value="C:plasma membrane"/>
    <property type="evidence" value="ECO:0007669"/>
    <property type="project" value="UniProtKB-SubCell"/>
</dbReference>
<keyword evidence="7 10" id="KW-1133">Transmembrane helix</keyword>
<dbReference type="PANTHER" id="PTHR24221">
    <property type="entry name" value="ATP-BINDING CASSETTE SUB-FAMILY B"/>
    <property type="match status" value="1"/>
</dbReference>
<evidence type="ECO:0000256" key="3">
    <source>
        <dbReference type="ARBA" id="ARBA00022475"/>
    </source>
</evidence>
<organism evidence="13 14">
    <name type="scientific">Microvirgula aerodenitrificans</name>
    <dbReference type="NCBI Taxonomy" id="57480"/>
    <lineage>
        <taxon>Bacteria</taxon>
        <taxon>Pseudomonadati</taxon>
        <taxon>Pseudomonadota</taxon>
        <taxon>Betaproteobacteria</taxon>
        <taxon>Neisseriales</taxon>
        <taxon>Aquaspirillaceae</taxon>
        <taxon>Microvirgula</taxon>
    </lineage>
</organism>
<name>A0A2S0PDP3_9NEIS</name>
<dbReference type="FunFam" id="3.40.50.300:FF:000221">
    <property type="entry name" value="Multidrug ABC transporter ATP-binding protein"/>
    <property type="match status" value="1"/>
</dbReference>
<proteinExistence type="predicted"/>
<dbReference type="OrthoDB" id="9806127at2"/>
<evidence type="ECO:0000256" key="10">
    <source>
        <dbReference type="SAM" id="Phobius"/>
    </source>
</evidence>
<evidence type="ECO:0000256" key="8">
    <source>
        <dbReference type="ARBA" id="ARBA00023055"/>
    </source>
</evidence>
<accession>A0A2S0PDP3</accession>
<keyword evidence="6 13" id="KW-0067">ATP-binding</keyword>
<gene>
    <name evidence="13" type="ORF">DAI18_16665</name>
</gene>
<dbReference type="SUPFAM" id="SSF90123">
    <property type="entry name" value="ABC transporter transmembrane region"/>
    <property type="match status" value="1"/>
</dbReference>
<dbReference type="PROSITE" id="PS50893">
    <property type="entry name" value="ABC_TRANSPORTER_2"/>
    <property type="match status" value="1"/>
</dbReference>
<dbReference type="STRING" id="1122240.GCA_000620105_02321"/>
<evidence type="ECO:0000256" key="7">
    <source>
        <dbReference type="ARBA" id="ARBA00022989"/>
    </source>
</evidence>
<dbReference type="Gene3D" id="3.40.50.300">
    <property type="entry name" value="P-loop containing nucleotide triphosphate hydrolases"/>
    <property type="match status" value="1"/>
</dbReference>
<dbReference type="AlphaFoldDB" id="A0A2S0PDP3"/>
<dbReference type="PROSITE" id="PS50929">
    <property type="entry name" value="ABC_TM1F"/>
    <property type="match status" value="1"/>
</dbReference>
<keyword evidence="14" id="KW-1185">Reference proteome</keyword>